<keyword evidence="5" id="KW-0560">Oxidoreductase</keyword>
<evidence type="ECO:0000256" key="4">
    <source>
        <dbReference type="ARBA" id="ARBA00022964"/>
    </source>
</evidence>
<feature type="domain" description="TauD/TfdA-like" evidence="7">
    <location>
        <begin position="17"/>
        <end position="279"/>
    </location>
</feature>
<evidence type="ECO:0000259" key="7">
    <source>
        <dbReference type="Pfam" id="PF02668"/>
    </source>
</evidence>
<accession>A0ABW4PA27</accession>
<evidence type="ECO:0000313" key="9">
    <source>
        <dbReference type="Proteomes" id="UP001597286"/>
    </source>
</evidence>
<organism evidence="8 9">
    <name type="scientific">Rhodococcus gannanensis</name>
    <dbReference type="NCBI Taxonomy" id="1960308"/>
    <lineage>
        <taxon>Bacteria</taxon>
        <taxon>Bacillati</taxon>
        <taxon>Actinomycetota</taxon>
        <taxon>Actinomycetes</taxon>
        <taxon>Mycobacteriales</taxon>
        <taxon>Nocardiaceae</taxon>
        <taxon>Rhodococcus</taxon>
    </lineage>
</organism>
<dbReference type="InterPro" id="IPR003819">
    <property type="entry name" value="TauD/TfdA-like"/>
</dbReference>
<comment type="cofactor">
    <cofactor evidence="1">
        <name>Fe(2+)</name>
        <dbReference type="ChEBI" id="CHEBI:29033"/>
    </cofactor>
</comment>
<keyword evidence="4 8" id="KW-0223">Dioxygenase</keyword>
<dbReference type="Proteomes" id="UP001597286">
    <property type="component" value="Unassembled WGS sequence"/>
</dbReference>
<dbReference type="EMBL" id="JBHUFB010000020">
    <property type="protein sequence ID" value="MFD1815094.1"/>
    <property type="molecule type" value="Genomic_DNA"/>
</dbReference>
<dbReference type="InterPro" id="IPR051323">
    <property type="entry name" value="AtsK-like"/>
</dbReference>
<dbReference type="GO" id="GO:0051213">
    <property type="term" value="F:dioxygenase activity"/>
    <property type="evidence" value="ECO:0007669"/>
    <property type="project" value="UniProtKB-KW"/>
</dbReference>
<evidence type="ECO:0000256" key="2">
    <source>
        <dbReference type="ARBA" id="ARBA00005896"/>
    </source>
</evidence>
<dbReference type="RefSeq" id="WP_378487541.1">
    <property type="nucleotide sequence ID" value="NZ_JBHUFB010000020.1"/>
</dbReference>
<dbReference type="PANTHER" id="PTHR30468:SF5">
    <property type="entry name" value="ALPHA-KETOGLUTARATE-DEPENDENT SULFATE ESTER DIOXYGENASE"/>
    <property type="match status" value="1"/>
</dbReference>
<dbReference type="PANTHER" id="PTHR30468">
    <property type="entry name" value="ALPHA-KETOGLUTARATE-DEPENDENT SULFONATE DIOXYGENASE"/>
    <property type="match status" value="1"/>
</dbReference>
<sequence>MSIDFAAGTSETGTPTVTRLGAHIGARIDGVTLGGDLDPAGVALIRKALLEHKVIFFRGQHHLTEETQYEFARLIGEPTTAHPTVTSKGEKILPIDSEYGRANSWHTDVTFVDRIPKASILRAEVLPSYGGSTTWASTTAAYESLPEPLKALVENLWATHTNVYDYTSQTTAELNANTEEYRREFQSTYYETQHPVVRVHPETGERTLLLGHFVKNFVGLGTTESQALFQLLQARVTKLEHTTRWNWEAGDVAIWDNRATQHYAIDDYDGQRRRLTRITLAGDVPVDIHGERSRIVSGDASHFSSVDNPALIEA</sequence>
<comment type="similarity">
    <text evidence="2">Belongs to the TfdA dioxygenase family.</text>
</comment>
<name>A0ABW4PA27_9NOCA</name>
<reference evidence="9" key="1">
    <citation type="journal article" date="2019" name="Int. J. Syst. Evol. Microbiol.">
        <title>The Global Catalogue of Microorganisms (GCM) 10K type strain sequencing project: providing services to taxonomists for standard genome sequencing and annotation.</title>
        <authorList>
            <consortium name="The Broad Institute Genomics Platform"/>
            <consortium name="The Broad Institute Genome Sequencing Center for Infectious Disease"/>
            <person name="Wu L."/>
            <person name="Ma J."/>
        </authorList>
    </citation>
    <scope>NUCLEOTIDE SEQUENCE [LARGE SCALE GENOMIC DNA]</scope>
    <source>
        <strain evidence="9">DT72</strain>
    </source>
</reference>
<keyword evidence="6" id="KW-0408">Iron</keyword>
<dbReference type="Pfam" id="PF02668">
    <property type="entry name" value="TauD"/>
    <property type="match status" value="1"/>
</dbReference>
<evidence type="ECO:0000256" key="6">
    <source>
        <dbReference type="ARBA" id="ARBA00023004"/>
    </source>
</evidence>
<keyword evidence="3" id="KW-0479">Metal-binding</keyword>
<comment type="caution">
    <text evidence="8">The sequence shown here is derived from an EMBL/GenBank/DDBJ whole genome shotgun (WGS) entry which is preliminary data.</text>
</comment>
<gene>
    <name evidence="8" type="ORF">ACFSJG_22985</name>
</gene>
<keyword evidence="9" id="KW-1185">Reference proteome</keyword>
<dbReference type="Gene3D" id="3.60.130.10">
    <property type="entry name" value="Clavaminate synthase-like"/>
    <property type="match status" value="1"/>
</dbReference>
<dbReference type="SUPFAM" id="SSF51197">
    <property type="entry name" value="Clavaminate synthase-like"/>
    <property type="match status" value="1"/>
</dbReference>
<evidence type="ECO:0000313" key="8">
    <source>
        <dbReference type="EMBL" id="MFD1815094.1"/>
    </source>
</evidence>
<evidence type="ECO:0000256" key="5">
    <source>
        <dbReference type="ARBA" id="ARBA00023002"/>
    </source>
</evidence>
<evidence type="ECO:0000256" key="1">
    <source>
        <dbReference type="ARBA" id="ARBA00001954"/>
    </source>
</evidence>
<protein>
    <submittedName>
        <fullName evidence="8">TauD/TfdA dioxygenase family protein</fullName>
    </submittedName>
</protein>
<proteinExistence type="inferred from homology"/>
<evidence type="ECO:0000256" key="3">
    <source>
        <dbReference type="ARBA" id="ARBA00022723"/>
    </source>
</evidence>
<dbReference type="InterPro" id="IPR042098">
    <property type="entry name" value="TauD-like_sf"/>
</dbReference>